<gene>
    <name evidence="1" type="ORF">GCM10023321_61770</name>
</gene>
<evidence type="ECO:0000313" key="1">
    <source>
        <dbReference type="EMBL" id="GAA5168128.1"/>
    </source>
</evidence>
<accession>A0ABP9QVJ0</accession>
<name>A0ABP9QVJ0_9PSEU</name>
<comment type="caution">
    <text evidence="1">The sequence shown here is derived from an EMBL/GenBank/DDBJ whole genome shotgun (WGS) entry which is preliminary data.</text>
</comment>
<protein>
    <recommendedName>
        <fullName evidence="3">SRPBCC family protein</fullName>
    </recommendedName>
</protein>
<dbReference type="Proteomes" id="UP001428817">
    <property type="component" value="Unassembled WGS sequence"/>
</dbReference>
<dbReference type="RefSeq" id="WP_185065357.1">
    <property type="nucleotide sequence ID" value="NZ_BAABJP010000039.1"/>
</dbReference>
<reference evidence="2" key="1">
    <citation type="journal article" date="2019" name="Int. J. Syst. Evol. Microbiol.">
        <title>The Global Catalogue of Microorganisms (GCM) 10K type strain sequencing project: providing services to taxonomists for standard genome sequencing and annotation.</title>
        <authorList>
            <consortium name="The Broad Institute Genomics Platform"/>
            <consortium name="The Broad Institute Genome Sequencing Center for Infectious Disease"/>
            <person name="Wu L."/>
            <person name="Ma J."/>
        </authorList>
    </citation>
    <scope>NUCLEOTIDE SEQUENCE [LARGE SCALE GENOMIC DNA]</scope>
    <source>
        <strain evidence="2">JCM 18303</strain>
    </source>
</reference>
<proteinExistence type="predicted"/>
<sequence>MQIENVHRREFRATEAQLGELLDRMAGPDDPLWPSRWPPMRFDRPLAVGADGGHGPIRYSVVEYQPGRRLVCRFNRPTPLDGSHWLEVLPGSRPGTAALRHVISGRPLGLGNLAWPLAIRWLHDCVLEELLDNAGRAVGDPPARPARWSPWVRFCRRVIAVPGIAA</sequence>
<evidence type="ECO:0008006" key="3">
    <source>
        <dbReference type="Google" id="ProtNLM"/>
    </source>
</evidence>
<dbReference type="EMBL" id="BAABJP010000039">
    <property type="protein sequence ID" value="GAA5168128.1"/>
    <property type="molecule type" value="Genomic_DNA"/>
</dbReference>
<evidence type="ECO:0000313" key="2">
    <source>
        <dbReference type="Proteomes" id="UP001428817"/>
    </source>
</evidence>
<organism evidence="1 2">
    <name type="scientific">Pseudonocardia eucalypti</name>
    <dbReference type="NCBI Taxonomy" id="648755"/>
    <lineage>
        <taxon>Bacteria</taxon>
        <taxon>Bacillati</taxon>
        <taxon>Actinomycetota</taxon>
        <taxon>Actinomycetes</taxon>
        <taxon>Pseudonocardiales</taxon>
        <taxon>Pseudonocardiaceae</taxon>
        <taxon>Pseudonocardia</taxon>
    </lineage>
</organism>
<keyword evidence="2" id="KW-1185">Reference proteome</keyword>